<sequence length="327" mass="36611">MLKFKKLALIALTVATITGSVISFNNVQAFAAESSKAKVISNVKGEEAKTYTSTDALESEKDGIKTVLKATFFEDPQDNKLTAFLTTDGSFINSQLKRYGEYYYAGIHWPSSYQGSIKIVDKVNDVKIVSSTPKNTISSTQVTNNMGYSIGGNIGADGKTPSLGLNSSYDFSESRSYEQPNFVTTQKKDTLKEASWDVVFNSTNDGYTRDSYHGIYRNQMFMISRLYNEGTKNITKNEDLPLLISGGFSPNFSVALKAPKDKETSTIEVTFSRGMDEYFIDWDNTEWVGCNRKSGTRTVKQYFTLDWKNHTVTPLNKTETTWKSENL</sequence>
<feature type="domain" description="Leukocidin/Hemolysin toxin" evidence="4">
    <location>
        <begin position="68"/>
        <end position="309"/>
    </location>
</feature>
<dbReference type="EMBL" id="WHJC01000454">
    <property type="protein sequence ID" value="MPQ45132.1"/>
    <property type="molecule type" value="Genomic_DNA"/>
</dbReference>
<gene>
    <name evidence="5" type="ORF">GBZ86_15520</name>
</gene>
<evidence type="ECO:0000313" key="5">
    <source>
        <dbReference type="EMBL" id="MPQ45132.1"/>
    </source>
</evidence>
<dbReference type="InterPro" id="IPR036435">
    <property type="entry name" value="Leukocidin/porin_MspA_sf"/>
</dbReference>
<dbReference type="PRINTS" id="PR01468">
    <property type="entry name" value="BICOMPNTOXIN"/>
</dbReference>
<keyword evidence="2 3" id="KW-0732">Signal</keyword>
<comment type="caution">
    <text evidence="5">The sequence shown here is derived from an EMBL/GenBank/DDBJ whole genome shotgun (WGS) entry which is preliminary data.</text>
</comment>
<evidence type="ECO:0000313" key="6">
    <source>
        <dbReference type="Proteomes" id="UP000430345"/>
    </source>
</evidence>
<dbReference type="GO" id="GO:0005576">
    <property type="term" value="C:extracellular region"/>
    <property type="evidence" value="ECO:0007669"/>
    <property type="project" value="InterPro"/>
</dbReference>
<dbReference type="RefSeq" id="WP_152892162.1">
    <property type="nucleotide sequence ID" value="NZ_WHJC01000454.1"/>
</dbReference>
<keyword evidence="6" id="KW-1185">Reference proteome</keyword>
<feature type="chain" id="PRO_5026128894" evidence="3">
    <location>
        <begin position="32"/>
        <end position="327"/>
    </location>
</feature>
<comment type="similarity">
    <text evidence="1">Belongs to the aerolysin family.</text>
</comment>
<organism evidence="5 6">
    <name type="scientific">Clostridium tarantellae</name>
    <dbReference type="NCBI Taxonomy" id="39493"/>
    <lineage>
        <taxon>Bacteria</taxon>
        <taxon>Bacillati</taxon>
        <taxon>Bacillota</taxon>
        <taxon>Clostridia</taxon>
        <taxon>Eubacteriales</taxon>
        <taxon>Clostridiaceae</taxon>
        <taxon>Clostridium</taxon>
    </lineage>
</organism>
<dbReference type="SUPFAM" id="SSF56959">
    <property type="entry name" value="Leukocidin-like"/>
    <property type="match status" value="1"/>
</dbReference>
<dbReference type="OrthoDB" id="1932679at2"/>
<reference evidence="5 6" key="1">
    <citation type="submission" date="2019-10" db="EMBL/GenBank/DDBJ databases">
        <title>The Genome Sequence of Clostridium tarantellae Isolated from Fish Brain.</title>
        <authorList>
            <person name="Bano L."/>
            <person name="Kiel M."/>
            <person name="Sales G."/>
            <person name="Doxey A.C."/>
            <person name="Mansfield M.J."/>
            <person name="Schiavone M."/>
            <person name="Rossetto O."/>
            <person name="Pirazzini M."/>
            <person name="Dobrindt U."/>
            <person name="Montecucco C."/>
        </authorList>
    </citation>
    <scope>NUCLEOTIDE SEQUENCE [LARGE SCALE GENOMIC DNA]</scope>
    <source>
        <strain evidence="5 6">DSM 3997</strain>
    </source>
</reference>
<dbReference type="InterPro" id="IPR016183">
    <property type="entry name" value="Leukocidin/Hemolysin_toxin"/>
</dbReference>
<dbReference type="Proteomes" id="UP000430345">
    <property type="component" value="Unassembled WGS sequence"/>
</dbReference>
<dbReference type="NCBIfam" id="TIGR01002">
    <property type="entry name" value="hlyII"/>
    <property type="match status" value="1"/>
</dbReference>
<dbReference type="GO" id="GO:0051715">
    <property type="term" value="P:cytolysis in another organism"/>
    <property type="evidence" value="ECO:0007669"/>
    <property type="project" value="InterPro"/>
</dbReference>
<dbReference type="Pfam" id="PF07968">
    <property type="entry name" value="Leukocidin"/>
    <property type="match status" value="1"/>
</dbReference>
<accession>A0A6I1MSJ4</accession>
<feature type="signal peptide" evidence="3">
    <location>
        <begin position="1"/>
        <end position="31"/>
    </location>
</feature>
<name>A0A6I1MSJ4_9CLOT</name>
<dbReference type="Gene3D" id="2.70.240.10">
    <property type="entry name" value="Leukocidin/porin MspA"/>
    <property type="match status" value="1"/>
</dbReference>
<dbReference type="AlphaFoldDB" id="A0A6I1MSJ4"/>
<evidence type="ECO:0000256" key="3">
    <source>
        <dbReference type="SAM" id="SignalP"/>
    </source>
</evidence>
<proteinExistence type="inferred from homology"/>
<evidence type="ECO:0000259" key="4">
    <source>
        <dbReference type="Pfam" id="PF07968"/>
    </source>
</evidence>
<dbReference type="InterPro" id="IPR003963">
    <property type="entry name" value="Bi-component_toxin_staph"/>
</dbReference>
<evidence type="ECO:0000256" key="1">
    <source>
        <dbReference type="ARBA" id="ARBA00009831"/>
    </source>
</evidence>
<protein>
    <submittedName>
        <fullName evidence="5">Beta-channel forming cytolysin</fullName>
    </submittedName>
</protein>
<evidence type="ECO:0000256" key="2">
    <source>
        <dbReference type="ARBA" id="ARBA00022729"/>
    </source>
</evidence>